<dbReference type="PROSITE" id="PS50931">
    <property type="entry name" value="HTH_LYSR"/>
    <property type="match status" value="1"/>
</dbReference>
<organism evidence="6 7">
    <name type="scientific">Burkholderia plantarii</name>
    <dbReference type="NCBI Taxonomy" id="41899"/>
    <lineage>
        <taxon>Bacteria</taxon>
        <taxon>Pseudomonadati</taxon>
        <taxon>Pseudomonadota</taxon>
        <taxon>Betaproteobacteria</taxon>
        <taxon>Burkholderiales</taxon>
        <taxon>Burkholderiaceae</taxon>
        <taxon>Burkholderia</taxon>
    </lineage>
</organism>
<dbReference type="OrthoDB" id="9110639at2"/>
<protein>
    <submittedName>
        <fullName evidence="6">Transcriptional regulator LysR family</fullName>
    </submittedName>
</protein>
<dbReference type="InterPro" id="IPR036388">
    <property type="entry name" value="WH-like_DNA-bd_sf"/>
</dbReference>
<dbReference type="RefSeq" id="WP_042628618.1">
    <property type="nucleotide sequence ID" value="NZ_BSTO01000020.1"/>
</dbReference>
<dbReference type="Pfam" id="PF03466">
    <property type="entry name" value="LysR_substrate"/>
    <property type="match status" value="1"/>
</dbReference>
<keyword evidence="4" id="KW-0804">Transcription</keyword>
<evidence type="ECO:0000256" key="3">
    <source>
        <dbReference type="ARBA" id="ARBA00023125"/>
    </source>
</evidence>
<dbReference type="KEGG" id="bgp:BGL_2c22560"/>
<dbReference type="AlphaFoldDB" id="A0A0B6SAN4"/>
<dbReference type="Pfam" id="PF00126">
    <property type="entry name" value="HTH_1"/>
    <property type="match status" value="1"/>
</dbReference>
<dbReference type="SUPFAM" id="SSF46785">
    <property type="entry name" value="Winged helix' DNA-binding domain"/>
    <property type="match status" value="1"/>
</dbReference>
<dbReference type="CDD" id="cd08476">
    <property type="entry name" value="PBP2_CrgA_like_7"/>
    <property type="match status" value="1"/>
</dbReference>
<dbReference type="SUPFAM" id="SSF53850">
    <property type="entry name" value="Periplasmic binding protein-like II"/>
    <property type="match status" value="1"/>
</dbReference>
<feature type="domain" description="HTH lysR-type" evidence="5">
    <location>
        <begin position="1"/>
        <end position="59"/>
    </location>
</feature>
<reference evidence="6 7" key="2">
    <citation type="journal article" date="2016" name="Appl. Microbiol. Biotechnol.">
        <title>Mutations improving production and secretion of extracellular lipase by Burkholderia glumae PG1.</title>
        <authorList>
            <person name="Knapp A."/>
            <person name="Voget S."/>
            <person name="Gao R."/>
            <person name="Zaburannyi N."/>
            <person name="Krysciak D."/>
            <person name="Breuer M."/>
            <person name="Hauer B."/>
            <person name="Streit W.R."/>
            <person name="Muller R."/>
            <person name="Daniel R."/>
            <person name="Jaeger K.E."/>
        </authorList>
    </citation>
    <scope>NUCLEOTIDE SEQUENCE [LARGE SCALE GENOMIC DNA]</scope>
    <source>
        <strain evidence="6 7">PG1</strain>
    </source>
</reference>
<dbReference type="FunFam" id="1.10.10.10:FF:000001">
    <property type="entry name" value="LysR family transcriptional regulator"/>
    <property type="match status" value="1"/>
</dbReference>
<dbReference type="KEGG" id="bpla:bpln_2g22810"/>
<dbReference type="PRINTS" id="PR00039">
    <property type="entry name" value="HTHLYSR"/>
</dbReference>
<dbReference type="InterPro" id="IPR005119">
    <property type="entry name" value="LysR_subst-bd"/>
</dbReference>
<dbReference type="PANTHER" id="PTHR30537:SF72">
    <property type="entry name" value="LYSR FAMILY TRANSCRIPTIONAL REGULATOR"/>
    <property type="match status" value="1"/>
</dbReference>
<evidence type="ECO:0000256" key="4">
    <source>
        <dbReference type="ARBA" id="ARBA00023163"/>
    </source>
</evidence>
<evidence type="ECO:0000313" key="7">
    <source>
        <dbReference type="Proteomes" id="UP000031838"/>
    </source>
</evidence>
<evidence type="ECO:0000256" key="1">
    <source>
        <dbReference type="ARBA" id="ARBA00009437"/>
    </source>
</evidence>
<evidence type="ECO:0000256" key="2">
    <source>
        <dbReference type="ARBA" id="ARBA00023015"/>
    </source>
</evidence>
<keyword evidence="3" id="KW-0238">DNA-binding</keyword>
<gene>
    <name evidence="6" type="ORF">BGL_2c22560</name>
</gene>
<dbReference type="Gene3D" id="3.40.190.290">
    <property type="match status" value="1"/>
</dbReference>
<comment type="similarity">
    <text evidence="1">Belongs to the LysR transcriptional regulatory family.</text>
</comment>
<dbReference type="GO" id="GO:0043565">
    <property type="term" value="F:sequence-specific DNA binding"/>
    <property type="evidence" value="ECO:0007669"/>
    <property type="project" value="TreeGrafter"/>
</dbReference>
<proteinExistence type="inferred from homology"/>
<dbReference type="InterPro" id="IPR000847">
    <property type="entry name" value="LysR_HTH_N"/>
</dbReference>
<accession>A0A0B6SAN4</accession>
<dbReference type="Gene3D" id="1.10.10.10">
    <property type="entry name" value="Winged helix-like DNA-binding domain superfamily/Winged helix DNA-binding domain"/>
    <property type="match status" value="1"/>
</dbReference>
<dbReference type="InterPro" id="IPR036390">
    <property type="entry name" value="WH_DNA-bd_sf"/>
</dbReference>
<keyword evidence="7" id="KW-1185">Reference proteome</keyword>
<keyword evidence="2" id="KW-0805">Transcription regulation</keyword>
<reference evidence="7" key="1">
    <citation type="submission" date="2011-03" db="EMBL/GenBank/DDBJ databases">
        <authorList>
            <person name="Voget S."/>
            <person name="Streit W.R."/>
            <person name="Jaeger K.E."/>
            <person name="Daniel R."/>
        </authorList>
    </citation>
    <scope>NUCLEOTIDE SEQUENCE [LARGE SCALE GENOMIC DNA]</scope>
    <source>
        <strain evidence="7">PG1</strain>
    </source>
</reference>
<evidence type="ECO:0000259" key="5">
    <source>
        <dbReference type="PROSITE" id="PS50931"/>
    </source>
</evidence>
<dbReference type="InterPro" id="IPR058163">
    <property type="entry name" value="LysR-type_TF_proteobact-type"/>
</dbReference>
<dbReference type="GO" id="GO:0003700">
    <property type="term" value="F:DNA-binding transcription factor activity"/>
    <property type="evidence" value="ECO:0007669"/>
    <property type="project" value="InterPro"/>
</dbReference>
<dbReference type="EMBL" id="CP002581">
    <property type="protein sequence ID" value="AJK50315.1"/>
    <property type="molecule type" value="Genomic_DNA"/>
</dbReference>
<dbReference type="PANTHER" id="PTHR30537">
    <property type="entry name" value="HTH-TYPE TRANSCRIPTIONAL REGULATOR"/>
    <property type="match status" value="1"/>
</dbReference>
<dbReference type="HOGENOM" id="CLU_039613_16_1_4"/>
<sequence>MEHLGSLDVFVRAAEARSFTAAAQQLGLSTSAVSKAIVRLETRVGVRLFHRSTRTVALTPEGTLFLGRCRRILGEVEAAECELQHLQNSPRGKLRISLPSIGMLFIEKIAAFKAMYPEIELDIDYGDRYVEMIEEGFDVVIRTGEPTDSRLITRTIGNYRRVIVGNPDYFSRAGKPERPEDLVRHACLLYRYPSTGKLDVWPLGESARFLSADLPVSMVANTLAPLVCFAEQGLGVTCIPDIAIREQLASGSLVSVLDDYNSDVTTFRVMWPSSRQLAPKLRVFVDYVAEHLLRL</sequence>
<dbReference type="Proteomes" id="UP000031838">
    <property type="component" value="Chromosome 2"/>
</dbReference>
<dbReference type="GO" id="GO:0006351">
    <property type="term" value="P:DNA-templated transcription"/>
    <property type="evidence" value="ECO:0007669"/>
    <property type="project" value="TreeGrafter"/>
</dbReference>
<evidence type="ECO:0000313" key="6">
    <source>
        <dbReference type="EMBL" id="AJK50315.1"/>
    </source>
</evidence>
<name>A0A0B6SAN4_BURPL</name>